<sequence>MMCCRTIAHKNIERHAPTTCSKLKLAIDLNLNSEKYLPISNATVQSSFANGPWQNPKIPKISYMLTKIKKYCNDGEWVEESFLAAADITFEVFSNKPETKGFSFTIEHPYHSILRT</sequence>
<comment type="caution">
    <text evidence="1">The sequence shown here is derived from an EMBL/GenBank/DDBJ whole genome shotgun (WGS) entry which is preliminary data.</text>
</comment>
<dbReference type="AlphaFoldDB" id="A0A0C2MT55"/>
<accession>A0A0C2MT55</accession>
<gene>
    <name evidence="1" type="ORF">RF11_09297</name>
</gene>
<organism evidence="1 2">
    <name type="scientific">Thelohanellus kitauei</name>
    <name type="common">Myxosporean</name>
    <dbReference type="NCBI Taxonomy" id="669202"/>
    <lineage>
        <taxon>Eukaryota</taxon>
        <taxon>Metazoa</taxon>
        <taxon>Cnidaria</taxon>
        <taxon>Myxozoa</taxon>
        <taxon>Myxosporea</taxon>
        <taxon>Bivalvulida</taxon>
        <taxon>Platysporina</taxon>
        <taxon>Myxobolidae</taxon>
        <taxon>Thelohanellus</taxon>
    </lineage>
</organism>
<protein>
    <submittedName>
        <fullName evidence="1">Uncharacterized protein</fullName>
    </submittedName>
</protein>
<reference evidence="1 2" key="1">
    <citation type="journal article" date="2014" name="Genome Biol. Evol.">
        <title>The genome of the myxosporean Thelohanellus kitauei shows adaptations to nutrient acquisition within its fish host.</title>
        <authorList>
            <person name="Yang Y."/>
            <person name="Xiong J."/>
            <person name="Zhou Z."/>
            <person name="Huo F."/>
            <person name="Miao W."/>
            <person name="Ran C."/>
            <person name="Liu Y."/>
            <person name="Zhang J."/>
            <person name="Feng J."/>
            <person name="Wang M."/>
            <person name="Wang M."/>
            <person name="Wang L."/>
            <person name="Yao B."/>
        </authorList>
    </citation>
    <scope>NUCLEOTIDE SEQUENCE [LARGE SCALE GENOMIC DNA]</scope>
    <source>
        <strain evidence="1">Wuqing</strain>
    </source>
</reference>
<name>A0A0C2MT55_THEKT</name>
<evidence type="ECO:0000313" key="2">
    <source>
        <dbReference type="Proteomes" id="UP000031668"/>
    </source>
</evidence>
<keyword evidence="2" id="KW-1185">Reference proteome</keyword>
<proteinExistence type="predicted"/>
<dbReference type="Proteomes" id="UP000031668">
    <property type="component" value="Unassembled WGS sequence"/>
</dbReference>
<dbReference type="EMBL" id="JWZT01004076">
    <property type="protein sequence ID" value="KII64887.1"/>
    <property type="molecule type" value="Genomic_DNA"/>
</dbReference>
<evidence type="ECO:0000313" key="1">
    <source>
        <dbReference type="EMBL" id="KII64887.1"/>
    </source>
</evidence>